<name>A0ABW6CG11_RAHSY</name>
<dbReference type="PANTHER" id="PTHR43690:SF18">
    <property type="entry name" value="INSULIN-DEGRADING ENZYME-RELATED"/>
    <property type="match status" value="1"/>
</dbReference>
<evidence type="ECO:0000256" key="5">
    <source>
        <dbReference type="ARBA" id="ARBA00022833"/>
    </source>
</evidence>
<keyword evidence="2" id="KW-0645">Protease</keyword>
<keyword evidence="4" id="KW-0378">Hydrolase</keyword>
<evidence type="ECO:0000256" key="4">
    <source>
        <dbReference type="ARBA" id="ARBA00022801"/>
    </source>
</evidence>
<evidence type="ECO:0000313" key="9">
    <source>
        <dbReference type="Proteomes" id="UP001598201"/>
    </source>
</evidence>
<keyword evidence="9" id="KW-1185">Reference proteome</keyword>
<keyword evidence="5" id="KW-0862">Zinc</keyword>
<dbReference type="InterPro" id="IPR011249">
    <property type="entry name" value="Metalloenz_LuxS/M16"/>
</dbReference>
<evidence type="ECO:0000256" key="3">
    <source>
        <dbReference type="ARBA" id="ARBA00022723"/>
    </source>
</evidence>
<dbReference type="Proteomes" id="UP001598201">
    <property type="component" value="Unassembled WGS sequence"/>
</dbReference>
<reference evidence="8 9" key="1">
    <citation type="submission" date="2024-09" db="EMBL/GenBank/DDBJ databases">
        <title>Genomes of Rahnella.</title>
        <authorList>
            <person name="Mnguni F.C."/>
            <person name="Shin G.Y."/>
            <person name="Coutinho T."/>
        </authorList>
    </citation>
    <scope>NUCLEOTIDE SEQUENCE [LARGE SCALE GENOMIC DNA]</scope>
    <source>
        <strain evidence="8 9">20WA0057</strain>
    </source>
</reference>
<evidence type="ECO:0000256" key="6">
    <source>
        <dbReference type="ARBA" id="ARBA00023049"/>
    </source>
</evidence>
<comment type="similarity">
    <text evidence="1">Belongs to the peptidase M16 family.</text>
</comment>
<evidence type="ECO:0000313" key="8">
    <source>
        <dbReference type="EMBL" id="MFD3225724.1"/>
    </source>
</evidence>
<feature type="domain" description="Peptidase M16 N-terminal" evidence="7">
    <location>
        <begin position="16"/>
        <end position="80"/>
    </location>
</feature>
<feature type="non-terminal residue" evidence="8">
    <location>
        <position position="80"/>
    </location>
</feature>
<dbReference type="Pfam" id="PF00675">
    <property type="entry name" value="Peptidase_M16"/>
    <property type="match status" value="1"/>
</dbReference>
<proteinExistence type="inferred from homology"/>
<evidence type="ECO:0000256" key="1">
    <source>
        <dbReference type="ARBA" id="ARBA00007261"/>
    </source>
</evidence>
<organism evidence="8 9">
    <name type="scientific">Rahnella sp. (strain Y9602)</name>
    <dbReference type="NCBI Taxonomy" id="2703885"/>
    <lineage>
        <taxon>Bacteria</taxon>
        <taxon>Pseudomonadati</taxon>
        <taxon>Pseudomonadota</taxon>
        <taxon>Gammaproteobacteria</taxon>
        <taxon>Enterobacterales</taxon>
        <taxon>Yersiniaceae</taxon>
        <taxon>Rahnella</taxon>
    </lineage>
</organism>
<keyword evidence="3" id="KW-0479">Metal-binding</keyword>
<evidence type="ECO:0000256" key="2">
    <source>
        <dbReference type="ARBA" id="ARBA00022670"/>
    </source>
</evidence>
<sequence length="80" mass="8728">MLPAVHTLTLANGLRVNILHDPQASRAAALIHLDAGSHHEPPAFPGLAHLFEHVVFAGSREFQGDERLMMWAQAEGARLN</sequence>
<dbReference type="PANTHER" id="PTHR43690">
    <property type="entry name" value="NARDILYSIN"/>
    <property type="match status" value="1"/>
</dbReference>
<dbReference type="SUPFAM" id="SSF63411">
    <property type="entry name" value="LuxS/MPP-like metallohydrolase"/>
    <property type="match status" value="1"/>
</dbReference>
<dbReference type="EMBL" id="JBHUCJ010000058">
    <property type="protein sequence ID" value="MFD3225724.1"/>
    <property type="molecule type" value="Genomic_DNA"/>
</dbReference>
<comment type="caution">
    <text evidence="8">The sequence shown here is derived from an EMBL/GenBank/DDBJ whole genome shotgun (WGS) entry which is preliminary data.</text>
</comment>
<dbReference type="Gene3D" id="3.30.830.10">
    <property type="entry name" value="Metalloenzyme, LuxS/M16 peptidase-like"/>
    <property type="match status" value="1"/>
</dbReference>
<evidence type="ECO:0000259" key="7">
    <source>
        <dbReference type="Pfam" id="PF00675"/>
    </source>
</evidence>
<dbReference type="RefSeq" id="WP_379672094.1">
    <property type="nucleotide sequence ID" value="NZ_JBHUCJ010000058.1"/>
</dbReference>
<accession>A0ABW6CG11</accession>
<dbReference type="InterPro" id="IPR011765">
    <property type="entry name" value="Pept_M16_N"/>
</dbReference>
<protein>
    <submittedName>
        <fullName evidence="8">Insulinase family protein</fullName>
    </submittedName>
</protein>
<dbReference type="InterPro" id="IPR050626">
    <property type="entry name" value="Peptidase_M16"/>
</dbReference>
<gene>
    <name evidence="8" type="ORF">ACFPK4_19440</name>
</gene>
<keyword evidence="6" id="KW-0482">Metalloprotease</keyword>